<proteinExistence type="predicted"/>
<gene>
    <name evidence="2" type="ORF">BJF91_07775</name>
    <name evidence="1" type="ORF">GGQ71_001956</name>
</gene>
<dbReference type="Proteomes" id="UP000185598">
    <property type="component" value="Unassembled WGS sequence"/>
</dbReference>
<reference evidence="1 4" key="2">
    <citation type="submission" date="2020-08" db="EMBL/GenBank/DDBJ databases">
        <title>Genomic Encyclopedia of Type Strains, Phase IV (KMG-IV): sequencing the most valuable type-strain genomes for metagenomic binning, comparative biology and taxonomic classification.</title>
        <authorList>
            <person name="Goeker M."/>
        </authorList>
    </citation>
    <scope>NUCLEOTIDE SEQUENCE [LARGE SCALE GENOMIC DNA]</scope>
    <source>
        <strain evidence="1 4">DSM 100021</strain>
    </source>
</reference>
<protein>
    <submittedName>
        <fullName evidence="2">Uncharacterized protein</fullName>
    </submittedName>
</protein>
<reference evidence="2 3" key="1">
    <citation type="submission" date="2016-09" db="EMBL/GenBank/DDBJ databases">
        <title>Rhizobium oryziradicis sp. nov., isolated from the root of rice.</title>
        <authorList>
            <person name="Zhao J."/>
            <person name="Zhang X."/>
        </authorList>
    </citation>
    <scope>NUCLEOTIDE SEQUENCE [LARGE SCALE GENOMIC DNA]</scope>
    <source>
        <strain evidence="2 3">14971</strain>
    </source>
</reference>
<keyword evidence="3" id="KW-1185">Reference proteome</keyword>
<evidence type="ECO:0000313" key="4">
    <source>
        <dbReference type="Proteomes" id="UP000544107"/>
    </source>
</evidence>
<evidence type="ECO:0000313" key="3">
    <source>
        <dbReference type="Proteomes" id="UP000185598"/>
    </source>
</evidence>
<name>A0A1Q9A0S5_9HYPH</name>
<dbReference type="Proteomes" id="UP000544107">
    <property type="component" value="Unassembled WGS sequence"/>
</dbReference>
<comment type="caution">
    <text evidence="2">The sequence shown here is derived from an EMBL/GenBank/DDBJ whole genome shotgun (WGS) entry which is preliminary data.</text>
</comment>
<dbReference type="EMBL" id="MKIN01000024">
    <property type="protein sequence ID" value="OLP48048.1"/>
    <property type="molecule type" value="Genomic_DNA"/>
</dbReference>
<dbReference type="EMBL" id="JACIED010000002">
    <property type="protein sequence ID" value="MBB4007693.1"/>
    <property type="molecule type" value="Genomic_DNA"/>
</dbReference>
<evidence type="ECO:0000313" key="1">
    <source>
        <dbReference type="EMBL" id="MBB4007693.1"/>
    </source>
</evidence>
<sequence>MATLTSCTDKGRGTTAAPLYFRESVDEKTGTLYAPATNKEARRIATLSFGSAEYAGPVWAALVGPLMQ</sequence>
<accession>A0A1Q9A0S5</accession>
<organism evidence="2 3">
    <name type="scientific">Allorhizobium taibaishanense</name>
    <dbReference type="NCBI Taxonomy" id="887144"/>
    <lineage>
        <taxon>Bacteria</taxon>
        <taxon>Pseudomonadati</taxon>
        <taxon>Pseudomonadota</taxon>
        <taxon>Alphaproteobacteria</taxon>
        <taxon>Hyphomicrobiales</taxon>
        <taxon>Rhizobiaceae</taxon>
        <taxon>Rhizobium/Agrobacterium group</taxon>
        <taxon>Allorhizobium</taxon>
    </lineage>
</organism>
<evidence type="ECO:0000313" key="2">
    <source>
        <dbReference type="EMBL" id="OLP48048.1"/>
    </source>
</evidence>
<dbReference type="AlphaFoldDB" id="A0A1Q9A0S5"/>